<name>A0AAW4YR03_9GAMM</name>
<reference evidence="1" key="1">
    <citation type="submission" date="2020-05" db="EMBL/GenBank/DDBJ databases">
        <authorList>
            <person name="Wang L."/>
            <person name="Shao Z."/>
        </authorList>
    </citation>
    <scope>NUCLEOTIDE SEQUENCE</scope>
    <source>
        <strain evidence="1">MCCC 1A05776</strain>
    </source>
</reference>
<dbReference type="EMBL" id="JABFTS010000001">
    <property type="protein sequence ID" value="MCE8050268.1"/>
    <property type="molecule type" value="Genomic_DNA"/>
</dbReference>
<gene>
    <name evidence="1" type="ORF">HOP61_03040</name>
</gene>
<dbReference type="RefSeq" id="WP_234238577.1">
    <property type="nucleotide sequence ID" value="NZ_JABFTS010000001.1"/>
</dbReference>
<evidence type="ECO:0000313" key="2">
    <source>
        <dbReference type="Proteomes" id="UP001320178"/>
    </source>
</evidence>
<comment type="caution">
    <text evidence="1">The sequence shown here is derived from an EMBL/GenBank/DDBJ whole genome shotgun (WGS) entry which is preliminary data.</text>
</comment>
<organism evidence="1 2">
    <name type="scientific">Billgrantia desiderata</name>
    <dbReference type="NCBI Taxonomy" id="52021"/>
    <lineage>
        <taxon>Bacteria</taxon>
        <taxon>Pseudomonadati</taxon>
        <taxon>Pseudomonadota</taxon>
        <taxon>Gammaproteobacteria</taxon>
        <taxon>Oceanospirillales</taxon>
        <taxon>Halomonadaceae</taxon>
        <taxon>Billgrantia</taxon>
    </lineage>
</organism>
<dbReference type="AlphaFoldDB" id="A0AAW4YR03"/>
<reference evidence="1" key="2">
    <citation type="journal article" date="2021" name="Front. Microbiol.">
        <title>Aerobic Denitrification and Heterotrophic Sulfur Oxidation in the Genus Halomonas Revealed by Six Novel Species Characterizations and Genome-Based Analysis.</title>
        <authorList>
            <person name="Wang L."/>
            <person name="Shao Z."/>
        </authorList>
    </citation>
    <scope>NUCLEOTIDE SEQUENCE</scope>
    <source>
        <strain evidence="1">MCCC 1A05776</strain>
    </source>
</reference>
<evidence type="ECO:0000313" key="1">
    <source>
        <dbReference type="EMBL" id="MCE8050268.1"/>
    </source>
</evidence>
<sequence length="196" mass="21541">MISRLEQLEQNDPTLTPLLARAVTEFGRRQSSRAEHLPARPLDVTSDTFAALILCADGWSLEEIEQCLAARKAQAPQELSSNQRRWLAEAYDVKRVGAMPGESPSLLHTVYLARSGTRLEVWATGWREALEQVDEPDACLVERTGDRTYDTTLLLDGEPLIINTRVRTGTEEEALRWTLANAARAVDANAGAGGAA</sequence>
<accession>A0AAW4YR03</accession>
<proteinExistence type="predicted"/>
<protein>
    <submittedName>
        <fullName evidence="1">Uncharacterized protein</fullName>
    </submittedName>
</protein>
<dbReference type="Proteomes" id="UP001320178">
    <property type="component" value="Unassembled WGS sequence"/>
</dbReference>